<keyword evidence="4" id="KW-0670">Pyruvate</keyword>
<dbReference type="Proteomes" id="UP000282957">
    <property type="component" value="Unassembled WGS sequence"/>
</dbReference>
<dbReference type="RefSeq" id="WP_127789159.1">
    <property type="nucleotide sequence ID" value="NZ_SACL01000007.1"/>
</dbReference>
<feature type="domain" description="D-isomer specific 2-hydroxyacid dehydrogenase NAD-binding" evidence="3">
    <location>
        <begin position="106"/>
        <end position="265"/>
    </location>
</feature>
<evidence type="ECO:0000256" key="1">
    <source>
        <dbReference type="ARBA" id="ARBA00023002"/>
    </source>
</evidence>
<name>A0A437M407_9PROT</name>
<proteinExistence type="predicted"/>
<evidence type="ECO:0000259" key="3">
    <source>
        <dbReference type="Pfam" id="PF02826"/>
    </source>
</evidence>
<dbReference type="OrthoDB" id="9787219at2"/>
<comment type="caution">
    <text evidence="4">The sequence shown here is derived from an EMBL/GenBank/DDBJ whole genome shotgun (WGS) entry which is preliminary data.</text>
</comment>
<keyword evidence="2" id="KW-0520">NAD</keyword>
<dbReference type="InterPro" id="IPR036291">
    <property type="entry name" value="NAD(P)-bd_dom_sf"/>
</dbReference>
<accession>A0A437M407</accession>
<dbReference type="GO" id="GO:0016491">
    <property type="term" value="F:oxidoreductase activity"/>
    <property type="evidence" value="ECO:0007669"/>
    <property type="project" value="UniProtKB-KW"/>
</dbReference>
<organism evidence="4 5">
    <name type="scientific">Rhodovarius crocodyli</name>
    <dbReference type="NCBI Taxonomy" id="1979269"/>
    <lineage>
        <taxon>Bacteria</taxon>
        <taxon>Pseudomonadati</taxon>
        <taxon>Pseudomonadota</taxon>
        <taxon>Alphaproteobacteria</taxon>
        <taxon>Acetobacterales</taxon>
        <taxon>Roseomonadaceae</taxon>
        <taxon>Rhodovarius</taxon>
    </lineage>
</organism>
<dbReference type="PANTHER" id="PTHR43333:SF1">
    <property type="entry name" value="D-ISOMER SPECIFIC 2-HYDROXYACID DEHYDROGENASE NAD-BINDING DOMAIN-CONTAINING PROTEIN"/>
    <property type="match status" value="1"/>
</dbReference>
<keyword evidence="5" id="KW-1185">Reference proteome</keyword>
<dbReference type="InterPro" id="IPR006140">
    <property type="entry name" value="D-isomer_DH_NAD-bd"/>
</dbReference>
<dbReference type="SUPFAM" id="SSF51735">
    <property type="entry name" value="NAD(P)-binding Rossmann-fold domains"/>
    <property type="match status" value="1"/>
</dbReference>
<evidence type="ECO:0000313" key="4">
    <source>
        <dbReference type="EMBL" id="RVT92305.1"/>
    </source>
</evidence>
<dbReference type="Gene3D" id="3.40.50.720">
    <property type="entry name" value="NAD(P)-binding Rossmann-like Domain"/>
    <property type="match status" value="2"/>
</dbReference>
<sequence length="300" mass="31922">MADKRNGIMVLATSEETRRIAASLREMGDYPVWLHGDEAPLEDVSCLVAFRPQAGLMSSLPNLTLVHGTGAGVDGILMAPDLPDVPIGRVIAEEVSKPMTHHVLHAVLRHLRQGEAFAALQRKSEWNRLLTRDYATFPVAVLGTGALGGAVIEALNFLGIPARGWSRSSGTTLEEVLTGAMAVVILLPATPATKGVLGTRELALLADDAAVISVGRGGQVEEEALLAELDAGRLSAYLDVFAKEPLPADSRFWQHPRVVLTPHIAAAPSAPAVARCVLESMERVARGEPPVFAVDRAKGY</sequence>
<dbReference type="Pfam" id="PF02826">
    <property type="entry name" value="2-Hacid_dh_C"/>
    <property type="match status" value="1"/>
</dbReference>
<dbReference type="AlphaFoldDB" id="A0A437M407"/>
<dbReference type="GO" id="GO:0051287">
    <property type="term" value="F:NAD binding"/>
    <property type="evidence" value="ECO:0007669"/>
    <property type="project" value="InterPro"/>
</dbReference>
<evidence type="ECO:0000313" key="5">
    <source>
        <dbReference type="Proteomes" id="UP000282957"/>
    </source>
</evidence>
<keyword evidence="1" id="KW-0560">Oxidoreductase</keyword>
<evidence type="ECO:0000256" key="2">
    <source>
        <dbReference type="ARBA" id="ARBA00023027"/>
    </source>
</evidence>
<reference evidence="4 5" key="1">
    <citation type="submission" date="2019-01" db="EMBL/GenBank/DDBJ databases">
        <authorList>
            <person name="Chen W.-M."/>
        </authorList>
    </citation>
    <scope>NUCLEOTIDE SEQUENCE [LARGE SCALE GENOMIC DNA]</scope>
    <source>
        <strain evidence="4 5">CCP-6</strain>
    </source>
</reference>
<dbReference type="PANTHER" id="PTHR43333">
    <property type="entry name" value="2-HACID_DH_C DOMAIN-CONTAINING PROTEIN"/>
    <property type="match status" value="1"/>
</dbReference>
<dbReference type="EMBL" id="SACL01000007">
    <property type="protein sequence ID" value="RVT92305.1"/>
    <property type="molecule type" value="Genomic_DNA"/>
</dbReference>
<protein>
    <submittedName>
        <fullName evidence="4">Glyoxylate/hydroxypyruvate reductase A</fullName>
    </submittedName>
</protein>
<gene>
    <name evidence="4" type="ORF">EOD42_19025</name>
</gene>